<reference evidence="2" key="1">
    <citation type="submission" date="2022-10" db="EMBL/GenBank/DDBJ databases">
        <title>The complete genomes of actinobacterial strains from the NBC collection.</title>
        <authorList>
            <person name="Joergensen T.S."/>
            <person name="Alvarez Arevalo M."/>
            <person name="Sterndorff E.B."/>
            <person name="Faurdal D."/>
            <person name="Vuksanovic O."/>
            <person name="Mourched A.-S."/>
            <person name="Charusanti P."/>
            <person name="Shaw S."/>
            <person name="Blin K."/>
            <person name="Weber T."/>
        </authorList>
    </citation>
    <scope>NUCLEOTIDE SEQUENCE</scope>
    <source>
        <strain evidence="2">NBC 00180</strain>
    </source>
</reference>
<feature type="signal peptide" evidence="1">
    <location>
        <begin position="1"/>
        <end position="20"/>
    </location>
</feature>
<accession>A0AAU1I8Q5</accession>
<name>A0AAU1I8Q5_9ACTN</name>
<sequence length="71" mass="7312">MATRLILALAAVHAARVAQIANLMLDDVDLGKLRLTIAGASARSTISRGTCCWTGWSAGAAGGRTPRTSIC</sequence>
<gene>
    <name evidence="2" type="ORF">OG477_41325</name>
</gene>
<dbReference type="EMBL" id="CP108140">
    <property type="protein sequence ID" value="WTP91358.1"/>
    <property type="molecule type" value="Genomic_DNA"/>
</dbReference>
<organism evidence="2">
    <name type="scientific">Streptomyces sp. NBC_00180</name>
    <dbReference type="NCBI Taxonomy" id="2903632"/>
    <lineage>
        <taxon>Bacteria</taxon>
        <taxon>Bacillati</taxon>
        <taxon>Actinomycetota</taxon>
        <taxon>Actinomycetes</taxon>
        <taxon>Kitasatosporales</taxon>
        <taxon>Streptomycetaceae</taxon>
        <taxon>Streptomyces</taxon>
    </lineage>
</organism>
<protein>
    <recommendedName>
        <fullName evidence="3">Tyr recombinase domain-containing protein</fullName>
    </recommendedName>
</protein>
<evidence type="ECO:0000313" key="2">
    <source>
        <dbReference type="EMBL" id="WTP91358.1"/>
    </source>
</evidence>
<feature type="chain" id="PRO_5043748445" description="Tyr recombinase domain-containing protein" evidence="1">
    <location>
        <begin position="21"/>
        <end position="71"/>
    </location>
</feature>
<evidence type="ECO:0000256" key="1">
    <source>
        <dbReference type="SAM" id="SignalP"/>
    </source>
</evidence>
<keyword evidence="1" id="KW-0732">Signal</keyword>
<dbReference type="AlphaFoldDB" id="A0AAU1I8Q5"/>
<proteinExistence type="predicted"/>
<evidence type="ECO:0008006" key="3">
    <source>
        <dbReference type="Google" id="ProtNLM"/>
    </source>
</evidence>